<dbReference type="EMBL" id="LRRD01000061">
    <property type="protein sequence ID" value="KXW57431.1"/>
    <property type="molecule type" value="Genomic_DNA"/>
</dbReference>
<feature type="domain" description="DUF4372" evidence="1">
    <location>
        <begin position="23"/>
        <end position="82"/>
    </location>
</feature>
<protein>
    <recommendedName>
        <fullName evidence="1">DUF4372 domain-containing protein</fullName>
    </recommendedName>
</protein>
<dbReference type="Pfam" id="PF14294">
    <property type="entry name" value="DUF4372"/>
    <property type="match status" value="1"/>
</dbReference>
<evidence type="ECO:0000259" key="1">
    <source>
        <dbReference type="Pfam" id="PF14294"/>
    </source>
</evidence>
<dbReference type="PATRIC" id="fig|1789004.3.peg.2119"/>
<accession>A0A149VW19</accession>
<gene>
    <name evidence="2" type="ORF">FEMY_20510</name>
</gene>
<sequence length="83" mass="9557">MVNRQTHRHLTKGEPDMKASCNMFSQILKLIPRINFERLVKETKSEHRSKGLSSWGQFVAMLFCQLGRAHSLREIEGGLKSCK</sequence>
<proteinExistence type="predicted"/>
<organism evidence="2 3">
    <name type="scientific">Ferrovum myxofaciens</name>
    <dbReference type="NCBI Taxonomy" id="416213"/>
    <lineage>
        <taxon>Bacteria</taxon>
        <taxon>Pseudomonadati</taxon>
        <taxon>Pseudomonadota</taxon>
        <taxon>Betaproteobacteria</taxon>
        <taxon>Ferrovales</taxon>
        <taxon>Ferrovaceae</taxon>
        <taxon>Ferrovum</taxon>
    </lineage>
</organism>
<evidence type="ECO:0000313" key="3">
    <source>
        <dbReference type="Proteomes" id="UP000075653"/>
    </source>
</evidence>
<keyword evidence="3" id="KW-1185">Reference proteome</keyword>
<reference evidence="2 3" key="1">
    <citation type="submission" date="2016-01" db="EMBL/GenBank/DDBJ databases">
        <title>Genome sequence of the acidophilic iron oxidising Ferrovum strain Z-31.</title>
        <authorList>
            <person name="Poehlein A."/>
            <person name="Ullrich S.R."/>
            <person name="Schloemann M."/>
            <person name="Muehling M."/>
            <person name="Daniel R."/>
        </authorList>
    </citation>
    <scope>NUCLEOTIDE SEQUENCE [LARGE SCALE GENOMIC DNA]</scope>
    <source>
        <strain evidence="2 3">Z-31</strain>
    </source>
</reference>
<name>A0A149VW19_9PROT</name>
<dbReference type="AlphaFoldDB" id="A0A149VW19"/>
<dbReference type="Proteomes" id="UP000075653">
    <property type="component" value="Unassembled WGS sequence"/>
</dbReference>
<dbReference type="InterPro" id="IPR025399">
    <property type="entry name" value="DUF4372"/>
</dbReference>
<comment type="caution">
    <text evidence="2">The sequence shown here is derived from an EMBL/GenBank/DDBJ whole genome shotgun (WGS) entry which is preliminary data.</text>
</comment>
<evidence type="ECO:0000313" key="2">
    <source>
        <dbReference type="EMBL" id="KXW57431.1"/>
    </source>
</evidence>